<sequence>MSLLEDTSNRHEEALHGTKPRNTFLEAFIVIIFISSQTIESSTLNIILGLSIFYYIHTRLAITDKKIEELSKTVNRNEQ</sequence>
<dbReference type="RefSeq" id="WP_284297318.1">
    <property type="nucleotide sequence ID" value="NZ_BSSV01000003.1"/>
</dbReference>
<evidence type="ECO:0000313" key="1">
    <source>
        <dbReference type="EMBL" id="GLX85318.1"/>
    </source>
</evidence>
<organism evidence="1 2">
    <name type="scientific">Thalassotalea loyana</name>
    <dbReference type="NCBI Taxonomy" id="280483"/>
    <lineage>
        <taxon>Bacteria</taxon>
        <taxon>Pseudomonadati</taxon>
        <taxon>Pseudomonadota</taxon>
        <taxon>Gammaproteobacteria</taxon>
        <taxon>Alteromonadales</taxon>
        <taxon>Colwelliaceae</taxon>
        <taxon>Thalassotalea</taxon>
    </lineage>
</organism>
<gene>
    <name evidence="1" type="ORF">tloyanaT_15700</name>
</gene>
<dbReference type="Proteomes" id="UP001157134">
    <property type="component" value="Unassembled WGS sequence"/>
</dbReference>
<proteinExistence type="predicted"/>
<accession>A0ABQ6HB25</accession>
<protein>
    <submittedName>
        <fullName evidence="1">Uncharacterized protein</fullName>
    </submittedName>
</protein>
<name>A0ABQ6HB25_9GAMM</name>
<evidence type="ECO:0000313" key="2">
    <source>
        <dbReference type="Proteomes" id="UP001157134"/>
    </source>
</evidence>
<comment type="caution">
    <text evidence="1">The sequence shown here is derived from an EMBL/GenBank/DDBJ whole genome shotgun (WGS) entry which is preliminary data.</text>
</comment>
<keyword evidence="2" id="KW-1185">Reference proteome</keyword>
<reference evidence="1 2" key="1">
    <citation type="submission" date="2023-03" db="EMBL/GenBank/DDBJ databases">
        <title>Thalassotalea loyana LMG 22536T draft genome sequence.</title>
        <authorList>
            <person name="Sawabe T."/>
        </authorList>
    </citation>
    <scope>NUCLEOTIDE SEQUENCE [LARGE SCALE GENOMIC DNA]</scope>
    <source>
        <strain evidence="1 2">LMG 22536</strain>
    </source>
</reference>
<dbReference type="EMBL" id="BSSV01000003">
    <property type="protein sequence ID" value="GLX85318.1"/>
    <property type="molecule type" value="Genomic_DNA"/>
</dbReference>